<feature type="transmembrane region" description="Helical" evidence="10">
    <location>
        <begin position="99"/>
        <end position="120"/>
    </location>
</feature>
<feature type="transmembrane region" description="Helical" evidence="10">
    <location>
        <begin position="161"/>
        <end position="181"/>
    </location>
</feature>
<keyword evidence="6" id="KW-0915">Sodium</keyword>
<dbReference type="OrthoDB" id="1288932at2759"/>
<feature type="transmembrane region" description="Helical" evidence="10">
    <location>
        <begin position="15"/>
        <end position="32"/>
    </location>
</feature>
<proteinExistence type="predicted"/>
<dbReference type="GO" id="GO:1902600">
    <property type="term" value="P:proton transmembrane transport"/>
    <property type="evidence" value="ECO:0007669"/>
    <property type="project" value="InterPro"/>
</dbReference>
<evidence type="ECO:0000256" key="1">
    <source>
        <dbReference type="ARBA" id="ARBA00004141"/>
    </source>
</evidence>
<evidence type="ECO:0000313" key="12">
    <source>
        <dbReference type="EMBL" id="EPE05331.1"/>
    </source>
</evidence>
<dbReference type="Proteomes" id="UP000016923">
    <property type="component" value="Unassembled WGS sequence"/>
</dbReference>
<dbReference type="PANTHER" id="PTHR43562:SF3">
    <property type="entry name" value="SODIUM ION_PROTON EXCHANGER (EUROFUNG)"/>
    <property type="match status" value="1"/>
</dbReference>
<accession>S3C0V6</accession>
<dbReference type="PANTHER" id="PTHR43562">
    <property type="entry name" value="NAPA-TYPE SODIUM/HYDROGEN ANTIPORTER"/>
    <property type="match status" value="1"/>
</dbReference>
<dbReference type="InterPro" id="IPR006153">
    <property type="entry name" value="Cation/H_exchanger_TM"/>
</dbReference>
<feature type="transmembrane region" description="Helical" evidence="10">
    <location>
        <begin position="201"/>
        <end position="221"/>
    </location>
</feature>
<dbReference type="Gene3D" id="1.20.1530.20">
    <property type="match status" value="2"/>
</dbReference>
<feature type="transmembrane region" description="Helical" evidence="10">
    <location>
        <begin position="346"/>
        <end position="367"/>
    </location>
</feature>
<feature type="transmembrane region" description="Helical" evidence="10">
    <location>
        <begin position="126"/>
        <end position="149"/>
    </location>
</feature>
<evidence type="ECO:0000313" key="13">
    <source>
        <dbReference type="Proteomes" id="UP000016923"/>
    </source>
</evidence>
<keyword evidence="13" id="KW-1185">Reference proteome</keyword>
<organism evidence="12 13">
    <name type="scientific">Ophiostoma piceae (strain UAMH 11346)</name>
    <name type="common">Sap stain fungus</name>
    <dbReference type="NCBI Taxonomy" id="1262450"/>
    <lineage>
        <taxon>Eukaryota</taxon>
        <taxon>Fungi</taxon>
        <taxon>Dikarya</taxon>
        <taxon>Ascomycota</taxon>
        <taxon>Pezizomycotina</taxon>
        <taxon>Sordariomycetes</taxon>
        <taxon>Sordariomycetidae</taxon>
        <taxon>Ophiostomatales</taxon>
        <taxon>Ophiostomataceae</taxon>
        <taxon>Ophiostoma</taxon>
    </lineage>
</organism>
<feature type="transmembrane region" description="Helical" evidence="10">
    <location>
        <begin position="69"/>
        <end position="87"/>
    </location>
</feature>
<keyword evidence="7" id="KW-0406">Ion transport</keyword>
<feature type="domain" description="Cation/H+ exchanger transmembrane" evidence="11">
    <location>
        <begin position="41"/>
        <end position="280"/>
    </location>
</feature>
<evidence type="ECO:0000256" key="9">
    <source>
        <dbReference type="ARBA" id="ARBA00023201"/>
    </source>
</evidence>
<keyword evidence="5 10" id="KW-1133">Transmembrane helix</keyword>
<dbReference type="OMA" id="ESAFTYH"/>
<evidence type="ECO:0000256" key="2">
    <source>
        <dbReference type="ARBA" id="ARBA00022448"/>
    </source>
</evidence>
<dbReference type="InterPro" id="IPR038770">
    <property type="entry name" value="Na+/solute_symporter_sf"/>
</dbReference>
<comment type="subcellular location">
    <subcellularLocation>
        <location evidence="1">Membrane</location>
        <topology evidence="1">Multi-pass membrane protein</topology>
    </subcellularLocation>
</comment>
<evidence type="ECO:0000256" key="5">
    <source>
        <dbReference type="ARBA" id="ARBA00022989"/>
    </source>
</evidence>
<dbReference type="GO" id="GO:0006814">
    <property type="term" value="P:sodium ion transport"/>
    <property type="evidence" value="ECO:0007669"/>
    <property type="project" value="UniProtKB-KW"/>
</dbReference>
<dbReference type="GO" id="GO:0015297">
    <property type="term" value="F:antiporter activity"/>
    <property type="evidence" value="ECO:0007669"/>
    <property type="project" value="UniProtKB-KW"/>
</dbReference>
<evidence type="ECO:0000256" key="4">
    <source>
        <dbReference type="ARBA" id="ARBA00022692"/>
    </source>
</evidence>
<dbReference type="Pfam" id="PF00999">
    <property type="entry name" value="Na_H_Exchanger"/>
    <property type="match status" value="1"/>
</dbReference>
<feature type="transmembrane region" description="Helical" evidence="10">
    <location>
        <begin position="265"/>
        <end position="281"/>
    </location>
</feature>
<protein>
    <submittedName>
        <fullName evidence="12">Na+ h+ antiporter</fullName>
    </submittedName>
</protein>
<name>S3C0V6_OPHP1</name>
<dbReference type="eggNOG" id="ENOG502QU6S">
    <property type="taxonomic scope" value="Eukaryota"/>
</dbReference>
<dbReference type="GO" id="GO:0016020">
    <property type="term" value="C:membrane"/>
    <property type="evidence" value="ECO:0007669"/>
    <property type="project" value="UniProtKB-SubCell"/>
</dbReference>
<dbReference type="VEuPathDB" id="FungiDB:F503_02070"/>
<evidence type="ECO:0000256" key="3">
    <source>
        <dbReference type="ARBA" id="ARBA00022449"/>
    </source>
</evidence>
<evidence type="ECO:0000256" key="10">
    <source>
        <dbReference type="SAM" id="Phobius"/>
    </source>
</evidence>
<keyword evidence="8 10" id="KW-0472">Membrane</keyword>
<keyword evidence="2" id="KW-0813">Transport</keyword>
<dbReference type="HOGENOM" id="CLU_024407_0_0_1"/>
<reference evidence="12 13" key="1">
    <citation type="journal article" date="2013" name="BMC Genomics">
        <title>The genome and transcriptome of the pine saprophyte Ophiostoma piceae, and a comparison with the bark beetle-associated pine pathogen Grosmannia clavigera.</title>
        <authorList>
            <person name="Haridas S."/>
            <person name="Wang Y."/>
            <person name="Lim L."/>
            <person name="Massoumi Alamouti S."/>
            <person name="Jackman S."/>
            <person name="Docking R."/>
            <person name="Robertson G."/>
            <person name="Birol I."/>
            <person name="Bohlmann J."/>
            <person name="Breuil C."/>
        </authorList>
    </citation>
    <scope>NUCLEOTIDE SEQUENCE [LARGE SCALE GENOMIC DNA]</scope>
    <source>
        <strain evidence="12 13">UAMH 11346</strain>
    </source>
</reference>
<dbReference type="EMBL" id="KE148156">
    <property type="protein sequence ID" value="EPE05331.1"/>
    <property type="molecule type" value="Genomic_DNA"/>
</dbReference>
<evidence type="ECO:0000256" key="6">
    <source>
        <dbReference type="ARBA" id="ARBA00023053"/>
    </source>
</evidence>
<evidence type="ECO:0000256" key="8">
    <source>
        <dbReference type="ARBA" id="ARBA00023136"/>
    </source>
</evidence>
<keyword evidence="3" id="KW-0050">Antiport</keyword>
<evidence type="ECO:0000256" key="7">
    <source>
        <dbReference type="ARBA" id="ARBA00023065"/>
    </source>
</evidence>
<keyword evidence="9" id="KW-0739">Sodium transport</keyword>
<feature type="transmembrane region" description="Helical" evidence="10">
    <location>
        <begin position="39"/>
        <end position="57"/>
    </location>
</feature>
<sequence length="398" mass="42568">MPYDSTASLPYHEPSIETLLILSSFIILLNAINWIVDKWLFCGLVGQILIGVAWGAPGGQLLASDTEKAIVELGYIGLILLVFEGGLSANMSSLRANIFLSTCVALTGVAVPIALSFILMPLTGATHFQCFAAGAALCSTSLGTIFTLLHACGLGTTRLGVVLTSAAMLDDVAGLIMVQIISNLGTTTSEFSAVTVIRPVFVSIAFGTSAVVICRFVLVPVHELLLRSDSWVCTIAEHQKLPLVSYITLLVGAVTASSYAGTSNLFAAYIAGAVISWWTTLDSSPIRPLSPLYGVQHETGRPDTTTEGGQVDIHLHNQPAQDISRSDVPVPVPQTTSVFEHYFQPALVWVLQPFFFASVGFSIPITALFTARIVWKGIIYTILMMLGKIAKLEAIKRP</sequence>
<dbReference type="AlphaFoldDB" id="S3C0V6"/>
<evidence type="ECO:0000259" key="11">
    <source>
        <dbReference type="Pfam" id="PF00999"/>
    </source>
</evidence>
<keyword evidence="4 10" id="KW-0812">Transmembrane</keyword>
<gene>
    <name evidence="12" type="ORF">F503_02070</name>
</gene>